<keyword evidence="8" id="KW-0482">Metalloprotease</keyword>
<dbReference type="Proteomes" id="UP000265520">
    <property type="component" value="Unassembled WGS sequence"/>
</dbReference>
<evidence type="ECO:0000256" key="8">
    <source>
        <dbReference type="ARBA" id="ARBA00023049"/>
    </source>
</evidence>
<keyword evidence="11" id="KW-1185">Reference proteome</keyword>
<feature type="non-terminal residue" evidence="10">
    <location>
        <position position="113"/>
    </location>
</feature>
<dbReference type="InterPro" id="IPR001930">
    <property type="entry name" value="Peptidase_M1"/>
</dbReference>
<dbReference type="GO" id="GO:0008270">
    <property type="term" value="F:zinc ion binding"/>
    <property type="evidence" value="ECO:0007669"/>
    <property type="project" value="InterPro"/>
</dbReference>
<dbReference type="GO" id="GO:0043171">
    <property type="term" value="P:peptide catabolic process"/>
    <property type="evidence" value="ECO:0007669"/>
    <property type="project" value="TreeGrafter"/>
</dbReference>
<evidence type="ECO:0000256" key="2">
    <source>
        <dbReference type="ARBA" id="ARBA00010136"/>
    </source>
</evidence>
<comment type="caution">
    <text evidence="10">The sequence shown here is derived from an EMBL/GenBank/DDBJ whole genome shotgun (WGS) entry which is preliminary data.</text>
</comment>
<evidence type="ECO:0000256" key="5">
    <source>
        <dbReference type="ARBA" id="ARBA00022723"/>
    </source>
</evidence>
<dbReference type="GO" id="GO:0006508">
    <property type="term" value="P:proteolysis"/>
    <property type="evidence" value="ECO:0007669"/>
    <property type="project" value="UniProtKB-KW"/>
</dbReference>
<dbReference type="InterPro" id="IPR050344">
    <property type="entry name" value="Peptidase_M1_aminopeptidases"/>
</dbReference>
<dbReference type="Pfam" id="PF01433">
    <property type="entry name" value="Peptidase_M1"/>
    <property type="match status" value="1"/>
</dbReference>
<dbReference type="InterPro" id="IPR027268">
    <property type="entry name" value="Peptidase_M4/M1_CTD_sf"/>
</dbReference>
<dbReference type="PANTHER" id="PTHR11533">
    <property type="entry name" value="PROTEASE M1 ZINC METALLOPROTEASE"/>
    <property type="match status" value="1"/>
</dbReference>
<comment type="cofactor">
    <cofactor evidence="1">
        <name>Zn(2+)</name>
        <dbReference type="ChEBI" id="CHEBI:29105"/>
    </cofactor>
</comment>
<evidence type="ECO:0000256" key="7">
    <source>
        <dbReference type="ARBA" id="ARBA00022833"/>
    </source>
</evidence>
<evidence type="ECO:0000256" key="1">
    <source>
        <dbReference type="ARBA" id="ARBA00001947"/>
    </source>
</evidence>
<dbReference type="GO" id="GO:0016020">
    <property type="term" value="C:membrane"/>
    <property type="evidence" value="ECO:0007669"/>
    <property type="project" value="TreeGrafter"/>
</dbReference>
<keyword evidence="6" id="KW-0378">Hydrolase</keyword>
<organism evidence="10 11">
    <name type="scientific">Trifolium medium</name>
    <dbReference type="NCBI Taxonomy" id="97028"/>
    <lineage>
        <taxon>Eukaryota</taxon>
        <taxon>Viridiplantae</taxon>
        <taxon>Streptophyta</taxon>
        <taxon>Embryophyta</taxon>
        <taxon>Tracheophyta</taxon>
        <taxon>Spermatophyta</taxon>
        <taxon>Magnoliopsida</taxon>
        <taxon>eudicotyledons</taxon>
        <taxon>Gunneridae</taxon>
        <taxon>Pentapetalae</taxon>
        <taxon>rosids</taxon>
        <taxon>fabids</taxon>
        <taxon>Fabales</taxon>
        <taxon>Fabaceae</taxon>
        <taxon>Papilionoideae</taxon>
        <taxon>50 kb inversion clade</taxon>
        <taxon>NPAAA clade</taxon>
        <taxon>Hologalegina</taxon>
        <taxon>IRL clade</taxon>
        <taxon>Trifolieae</taxon>
        <taxon>Trifolium</taxon>
    </lineage>
</organism>
<evidence type="ECO:0000256" key="4">
    <source>
        <dbReference type="ARBA" id="ARBA00022670"/>
    </source>
</evidence>
<dbReference type="PRINTS" id="PR00756">
    <property type="entry name" value="ALADIPTASE"/>
</dbReference>
<dbReference type="GO" id="GO:0005737">
    <property type="term" value="C:cytoplasm"/>
    <property type="evidence" value="ECO:0007669"/>
    <property type="project" value="TreeGrafter"/>
</dbReference>
<dbReference type="GO" id="GO:0070006">
    <property type="term" value="F:metalloaminopeptidase activity"/>
    <property type="evidence" value="ECO:0007669"/>
    <property type="project" value="TreeGrafter"/>
</dbReference>
<comment type="similarity">
    <text evidence="2">Belongs to the peptidase M1 family.</text>
</comment>
<dbReference type="PANTHER" id="PTHR11533:SF174">
    <property type="entry name" value="PUROMYCIN-SENSITIVE AMINOPEPTIDASE-RELATED"/>
    <property type="match status" value="1"/>
</dbReference>
<dbReference type="Gene3D" id="1.10.390.10">
    <property type="entry name" value="Neutral Protease Domain 2"/>
    <property type="match status" value="1"/>
</dbReference>
<dbReference type="SUPFAM" id="SSF55486">
    <property type="entry name" value="Metalloproteases ('zincins'), catalytic domain"/>
    <property type="match status" value="1"/>
</dbReference>
<dbReference type="EMBL" id="LXQA010046313">
    <property type="protein sequence ID" value="MCI01504.1"/>
    <property type="molecule type" value="Genomic_DNA"/>
</dbReference>
<accession>A0A392NQ42</accession>
<reference evidence="10 11" key="1">
    <citation type="journal article" date="2018" name="Front. Plant Sci.">
        <title>Red Clover (Trifolium pratense) and Zigzag Clover (T. medium) - A Picture of Genomic Similarities and Differences.</title>
        <authorList>
            <person name="Dluhosova J."/>
            <person name="Istvanek J."/>
            <person name="Nedelnik J."/>
            <person name="Repkova J."/>
        </authorList>
    </citation>
    <scope>NUCLEOTIDE SEQUENCE [LARGE SCALE GENOMIC DNA]</scope>
    <source>
        <strain evidence="11">cv. 10/8</strain>
        <tissue evidence="10">Leaf</tissue>
    </source>
</reference>
<keyword evidence="4" id="KW-0645">Protease</keyword>
<keyword evidence="7" id="KW-0862">Zinc</keyword>
<proteinExistence type="inferred from homology"/>
<keyword evidence="5" id="KW-0479">Metal-binding</keyword>
<name>A0A392NQ42_9FABA</name>
<dbReference type="AlphaFoldDB" id="A0A392NQ42"/>
<evidence type="ECO:0000313" key="11">
    <source>
        <dbReference type="Proteomes" id="UP000265520"/>
    </source>
</evidence>
<dbReference type="InterPro" id="IPR014782">
    <property type="entry name" value="Peptidase_M1_dom"/>
</dbReference>
<dbReference type="GO" id="GO:0042277">
    <property type="term" value="F:peptide binding"/>
    <property type="evidence" value="ECO:0007669"/>
    <property type="project" value="TreeGrafter"/>
</dbReference>
<dbReference type="GO" id="GO:0005615">
    <property type="term" value="C:extracellular space"/>
    <property type="evidence" value="ECO:0007669"/>
    <property type="project" value="TreeGrafter"/>
</dbReference>
<feature type="domain" description="Peptidase M1 membrane alanine aminopeptidase" evidence="9">
    <location>
        <begin position="1"/>
        <end position="113"/>
    </location>
</feature>
<evidence type="ECO:0000256" key="6">
    <source>
        <dbReference type="ARBA" id="ARBA00022801"/>
    </source>
</evidence>
<evidence type="ECO:0000256" key="3">
    <source>
        <dbReference type="ARBA" id="ARBA00022438"/>
    </source>
</evidence>
<evidence type="ECO:0000259" key="9">
    <source>
        <dbReference type="Pfam" id="PF01433"/>
    </source>
</evidence>
<evidence type="ECO:0000313" key="10">
    <source>
        <dbReference type="EMBL" id="MCI01504.1"/>
    </source>
</evidence>
<sequence length="113" mass="13151">MVAIPDFALGAMENYGLVAYREIQLLYDDQYSDVANKQMVANTIAHELAHQWFGNLVTMEWWTHLWLNEGFATWMSYLAVDGLFPEWKIWSQFLHECTDALRLDGLAESHPIE</sequence>
<protein>
    <submittedName>
        <fullName evidence="10">Aminopeptidase M1-like</fullName>
    </submittedName>
</protein>
<keyword evidence="3 10" id="KW-0031">Aminopeptidase</keyword>